<feature type="compositionally biased region" description="Polar residues" evidence="2">
    <location>
        <begin position="1"/>
        <end position="18"/>
    </location>
</feature>
<dbReference type="PROSITE" id="PS50076">
    <property type="entry name" value="DNAJ_2"/>
    <property type="match status" value="1"/>
</dbReference>
<protein>
    <submittedName>
        <fullName evidence="4">Heat shock protein DnaJ domain-containing protein</fullName>
    </submittedName>
</protein>
<dbReference type="eggNOG" id="COG2214">
    <property type="taxonomic scope" value="Bacteria"/>
</dbReference>
<dbReference type="STRING" id="1318628.MARLIPOL_08979"/>
<dbReference type="Pfam" id="PF12339">
    <property type="entry name" value="DNAJ_related"/>
    <property type="match status" value="1"/>
</dbReference>
<dbReference type="InterPro" id="IPR036869">
    <property type="entry name" value="J_dom_sf"/>
</dbReference>
<dbReference type="PATRIC" id="fig|1318628.3.peg.1797"/>
<dbReference type="InterPro" id="IPR021059">
    <property type="entry name" value="DnaJ-related_N"/>
</dbReference>
<evidence type="ECO:0000313" key="5">
    <source>
        <dbReference type="Proteomes" id="UP000016540"/>
    </source>
</evidence>
<proteinExistence type="predicted"/>
<dbReference type="InterPro" id="IPR001623">
    <property type="entry name" value="DnaJ_domain"/>
</dbReference>
<gene>
    <name evidence="4" type="ORF">MARLIPOL_08979</name>
</gene>
<dbReference type="OrthoDB" id="581986at2"/>
<dbReference type="Gene3D" id="1.10.287.110">
    <property type="entry name" value="DnaJ domain"/>
    <property type="match status" value="1"/>
</dbReference>
<dbReference type="SUPFAM" id="SSF46565">
    <property type="entry name" value="Chaperone J-domain"/>
    <property type="match status" value="1"/>
</dbReference>
<keyword evidence="5" id="KW-1185">Reference proteome</keyword>
<dbReference type="AlphaFoldDB" id="R8B2Q9"/>
<comment type="caution">
    <text evidence="4">The sequence shown here is derived from an EMBL/GenBank/DDBJ whole genome shotgun (WGS) entry which is preliminary data.</text>
</comment>
<feature type="region of interest" description="Disordered" evidence="2">
    <location>
        <begin position="1"/>
        <end position="21"/>
    </location>
</feature>
<evidence type="ECO:0000256" key="1">
    <source>
        <dbReference type="ARBA" id="ARBA00023186"/>
    </source>
</evidence>
<dbReference type="EMBL" id="ASAD01000010">
    <property type="protein sequence ID" value="EON92875.1"/>
    <property type="molecule type" value="Genomic_DNA"/>
</dbReference>
<dbReference type="RefSeq" id="WP_012137797.1">
    <property type="nucleotide sequence ID" value="NZ_KE007317.1"/>
</dbReference>
<reference evidence="4 5" key="1">
    <citation type="journal article" date="2013" name="Genome Announc.">
        <title>Draft Genome Sequence of the Moderately Halophilic Bacterium Marinobacter lipolyticus Strain SM19.</title>
        <authorList>
            <person name="Papke R.T."/>
            <person name="de la Haba R.R."/>
            <person name="Infante-Dominguez C."/>
            <person name="Perez D."/>
            <person name="Sanchez-Porro C."/>
            <person name="Lapierre P."/>
            <person name="Ventosa A."/>
        </authorList>
    </citation>
    <scope>NUCLEOTIDE SEQUENCE [LARGE SCALE GENOMIC DNA]</scope>
    <source>
        <strain evidence="4 5">SM19</strain>
    </source>
</reference>
<evidence type="ECO:0000313" key="4">
    <source>
        <dbReference type="EMBL" id="EON92875.1"/>
    </source>
</evidence>
<name>R8B2Q9_9GAMM</name>
<evidence type="ECO:0000259" key="3">
    <source>
        <dbReference type="PROSITE" id="PS50076"/>
    </source>
</evidence>
<evidence type="ECO:0000256" key="2">
    <source>
        <dbReference type="SAM" id="MobiDB-lite"/>
    </source>
</evidence>
<sequence>MNEPSQTNASSANGTSPAESDHGAVLDLQIQHMLVAVENELRRHPEGINELSLIKRLQSPPWELIGEVSFSEPEKLYPVHFLLFHTLYRLRDQLNDNGETLNISPMRLQLLRSPVVSGSGVAGEVDTLREFYLDISQYRMSEVTIQKMMNDFWTGHYPKRPQRQEAIEAAEILGFAHLPDSFSKVKHRFRRAVMQAHPDRGGDTESIQSLNQAFSVLKAHFQ</sequence>
<feature type="domain" description="J" evidence="3">
    <location>
        <begin position="168"/>
        <end position="222"/>
    </location>
</feature>
<keyword evidence="4" id="KW-0346">Stress response</keyword>
<dbReference type="Proteomes" id="UP000016540">
    <property type="component" value="Unassembled WGS sequence"/>
</dbReference>
<keyword evidence="1" id="KW-0143">Chaperone</keyword>
<dbReference type="SMART" id="SM00271">
    <property type="entry name" value="DnaJ"/>
    <property type="match status" value="1"/>
</dbReference>
<organism evidence="4 5">
    <name type="scientific">Marinobacter lipolyticus SM19</name>
    <dbReference type="NCBI Taxonomy" id="1318628"/>
    <lineage>
        <taxon>Bacteria</taxon>
        <taxon>Pseudomonadati</taxon>
        <taxon>Pseudomonadota</taxon>
        <taxon>Gammaproteobacteria</taxon>
        <taxon>Pseudomonadales</taxon>
        <taxon>Marinobacteraceae</taxon>
        <taxon>Marinobacter</taxon>
    </lineage>
</organism>
<accession>R8B2Q9</accession>
<dbReference type="HOGENOM" id="CLU_103241_0_0_6"/>